<dbReference type="PANTHER" id="PTHR44259:SF37">
    <property type="entry name" value="DUF1618 DOMAIN-CONTAINING PROTEIN"/>
    <property type="match status" value="1"/>
</dbReference>
<dbReference type="OrthoDB" id="906919at2759"/>
<protein>
    <recommendedName>
        <fullName evidence="1">KIB1-4 beta-propeller domain-containing protein</fullName>
    </recommendedName>
</protein>
<dbReference type="PANTHER" id="PTHR44259">
    <property type="entry name" value="OS07G0183000 PROTEIN-RELATED"/>
    <property type="match status" value="1"/>
</dbReference>
<proteinExistence type="predicted"/>
<dbReference type="InterPro" id="IPR005174">
    <property type="entry name" value="KIB1-4_b-propeller"/>
</dbReference>
<reference evidence="2" key="1">
    <citation type="submission" date="2020-07" db="EMBL/GenBank/DDBJ databases">
        <title>Ethylene signaling mediates host invasion by parasitic plants.</title>
        <authorList>
            <person name="Yoshida S."/>
        </authorList>
    </citation>
    <scope>NUCLEOTIDE SEQUENCE</scope>
    <source>
        <strain evidence="2">Okayama</strain>
    </source>
</reference>
<dbReference type="EMBL" id="BMAC01000401">
    <property type="protein sequence ID" value="GFP95675.1"/>
    <property type="molecule type" value="Genomic_DNA"/>
</dbReference>
<dbReference type="AlphaFoldDB" id="A0A830CKQ8"/>
<dbReference type="Proteomes" id="UP000653305">
    <property type="component" value="Unassembled WGS sequence"/>
</dbReference>
<sequence length="84" mass="9716">MFVGMNHSFAVPADEYGLRPNSIYYTDANTRLINPMDVRSPYHGDLDMGIFDYENKTLSPCPYYDYSSHDDQNLATPVWFIPSR</sequence>
<name>A0A830CKQ8_9LAMI</name>
<evidence type="ECO:0000313" key="2">
    <source>
        <dbReference type="EMBL" id="GFP95675.1"/>
    </source>
</evidence>
<dbReference type="InterPro" id="IPR050942">
    <property type="entry name" value="F-box_BR-signaling"/>
</dbReference>
<dbReference type="Pfam" id="PF03478">
    <property type="entry name" value="Beta-prop_KIB1-4"/>
    <property type="match status" value="1"/>
</dbReference>
<comment type="caution">
    <text evidence="2">The sequence shown here is derived from an EMBL/GenBank/DDBJ whole genome shotgun (WGS) entry which is preliminary data.</text>
</comment>
<evidence type="ECO:0000313" key="3">
    <source>
        <dbReference type="Proteomes" id="UP000653305"/>
    </source>
</evidence>
<accession>A0A830CKQ8</accession>
<organism evidence="2 3">
    <name type="scientific">Phtheirospermum japonicum</name>
    <dbReference type="NCBI Taxonomy" id="374723"/>
    <lineage>
        <taxon>Eukaryota</taxon>
        <taxon>Viridiplantae</taxon>
        <taxon>Streptophyta</taxon>
        <taxon>Embryophyta</taxon>
        <taxon>Tracheophyta</taxon>
        <taxon>Spermatophyta</taxon>
        <taxon>Magnoliopsida</taxon>
        <taxon>eudicotyledons</taxon>
        <taxon>Gunneridae</taxon>
        <taxon>Pentapetalae</taxon>
        <taxon>asterids</taxon>
        <taxon>lamiids</taxon>
        <taxon>Lamiales</taxon>
        <taxon>Orobanchaceae</taxon>
        <taxon>Orobanchaceae incertae sedis</taxon>
        <taxon>Phtheirospermum</taxon>
    </lineage>
</organism>
<keyword evidence="3" id="KW-1185">Reference proteome</keyword>
<feature type="domain" description="KIB1-4 beta-propeller" evidence="1">
    <location>
        <begin position="1"/>
        <end position="52"/>
    </location>
</feature>
<gene>
    <name evidence="2" type="ORF">PHJA_001711700</name>
</gene>
<evidence type="ECO:0000259" key="1">
    <source>
        <dbReference type="Pfam" id="PF03478"/>
    </source>
</evidence>